<keyword evidence="8" id="KW-1185">Reference proteome</keyword>
<evidence type="ECO:0000256" key="3">
    <source>
        <dbReference type="ARBA" id="ARBA00022692"/>
    </source>
</evidence>
<dbReference type="InterPro" id="IPR002549">
    <property type="entry name" value="AI-2E-like"/>
</dbReference>
<protein>
    <submittedName>
        <fullName evidence="7">AI-2E family transporter</fullName>
    </submittedName>
</protein>
<evidence type="ECO:0000256" key="2">
    <source>
        <dbReference type="ARBA" id="ARBA00009773"/>
    </source>
</evidence>
<evidence type="ECO:0000256" key="1">
    <source>
        <dbReference type="ARBA" id="ARBA00004141"/>
    </source>
</evidence>
<evidence type="ECO:0000256" key="5">
    <source>
        <dbReference type="ARBA" id="ARBA00023136"/>
    </source>
</evidence>
<feature type="transmembrane region" description="Helical" evidence="6">
    <location>
        <begin position="143"/>
        <end position="166"/>
    </location>
</feature>
<feature type="transmembrane region" description="Helical" evidence="6">
    <location>
        <begin position="227"/>
        <end position="250"/>
    </location>
</feature>
<dbReference type="PANTHER" id="PTHR21716:SF64">
    <property type="entry name" value="AI-2 TRANSPORT PROTEIN TQSA"/>
    <property type="match status" value="1"/>
</dbReference>
<feature type="transmembrane region" description="Helical" evidence="6">
    <location>
        <begin position="12"/>
        <end position="33"/>
    </location>
</feature>
<dbReference type="EMBL" id="JADQDF010000001">
    <property type="protein sequence ID" value="MBW0128626.1"/>
    <property type="molecule type" value="Genomic_DNA"/>
</dbReference>
<keyword evidence="5 6" id="KW-0472">Membrane</keyword>
<comment type="subcellular location">
    <subcellularLocation>
        <location evidence="1">Membrane</location>
        <topology evidence="1">Multi-pass membrane protein</topology>
    </subcellularLocation>
</comment>
<feature type="transmembrane region" description="Helical" evidence="6">
    <location>
        <begin position="199"/>
        <end position="221"/>
    </location>
</feature>
<dbReference type="Pfam" id="PF01594">
    <property type="entry name" value="AI-2E_transport"/>
    <property type="match status" value="1"/>
</dbReference>
<proteinExistence type="inferred from homology"/>
<dbReference type="PANTHER" id="PTHR21716">
    <property type="entry name" value="TRANSMEMBRANE PROTEIN"/>
    <property type="match status" value="1"/>
</dbReference>
<keyword evidence="4 6" id="KW-1133">Transmembrane helix</keyword>
<name>A0ABS6U8Q1_9PSEU</name>
<evidence type="ECO:0000256" key="4">
    <source>
        <dbReference type="ARBA" id="ARBA00022989"/>
    </source>
</evidence>
<gene>
    <name evidence="7" type="ORF">I4I82_13155</name>
</gene>
<sequence>MTDAAPPARTSWSNPLFGFAAAVVTVAGLQAFGGLLGPLFLALVLMVTVAPIAGALRRRGVPRWLATLVTLGSVYAILVALVGSLVYAVAELARVLPSYGGQLNILLGETGELLATIGVGPDQIQAALDQFDVGSVVGVLQGFLAQFAGLLSNLLLILSVLLFMAFDSATFPERLRALGRTRPHVVEALTDFAHGTRSFLAVATVFGLVIAALDVAVLWVLGVPLALLFGLLAFIANFVPNIGFLIALAPPALFALLEGGPGLMLAVIVSFMVINVVLQTVIQPRFVGDAVGLSVTVTFLALVFWGFVVGPLGALLAIPLTLLAKALLVDIHPHTRWIDVLIRDDVPGADGERSIDGDPTPDEPVVR</sequence>
<dbReference type="Proteomes" id="UP000694300">
    <property type="component" value="Unassembled WGS sequence"/>
</dbReference>
<organism evidence="7 8">
    <name type="scientific">Pseudonocardia oceani</name>
    <dbReference type="NCBI Taxonomy" id="2792013"/>
    <lineage>
        <taxon>Bacteria</taxon>
        <taxon>Bacillati</taxon>
        <taxon>Actinomycetota</taxon>
        <taxon>Actinomycetes</taxon>
        <taxon>Pseudonocardiales</taxon>
        <taxon>Pseudonocardiaceae</taxon>
        <taxon>Pseudonocardia</taxon>
    </lineage>
</organism>
<comment type="similarity">
    <text evidence="2">Belongs to the autoinducer-2 exporter (AI-2E) (TC 2.A.86) family.</text>
</comment>
<feature type="transmembrane region" description="Helical" evidence="6">
    <location>
        <begin position="302"/>
        <end position="328"/>
    </location>
</feature>
<evidence type="ECO:0000313" key="7">
    <source>
        <dbReference type="EMBL" id="MBW0128626.1"/>
    </source>
</evidence>
<comment type="caution">
    <text evidence="7">The sequence shown here is derived from an EMBL/GenBank/DDBJ whole genome shotgun (WGS) entry which is preliminary data.</text>
</comment>
<evidence type="ECO:0000313" key="8">
    <source>
        <dbReference type="Proteomes" id="UP000694300"/>
    </source>
</evidence>
<dbReference type="RefSeq" id="WP_218590149.1">
    <property type="nucleotide sequence ID" value="NZ_JADQDE010000045.1"/>
</dbReference>
<feature type="transmembrane region" description="Helical" evidence="6">
    <location>
        <begin position="39"/>
        <end position="56"/>
    </location>
</feature>
<reference evidence="7 8" key="1">
    <citation type="submission" date="2020-11" db="EMBL/GenBank/DDBJ databases">
        <title>Pseudonocardia abyssalis sp. nov. and Pseudonocardia oceani sp. nov., description and phylogenomic analysis of two novel actinomycetes isolated from the deep Southern Ocean.</title>
        <authorList>
            <person name="Parra J."/>
        </authorList>
    </citation>
    <scope>NUCLEOTIDE SEQUENCE [LARGE SCALE GENOMIC DNA]</scope>
    <source>
        <strain evidence="8">KRD185</strain>
    </source>
</reference>
<evidence type="ECO:0000256" key="6">
    <source>
        <dbReference type="SAM" id="Phobius"/>
    </source>
</evidence>
<feature type="transmembrane region" description="Helical" evidence="6">
    <location>
        <begin position="262"/>
        <end position="282"/>
    </location>
</feature>
<accession>A0ABS6U8Q1</accession>
<feature type="transmembrane region" description="Helical" evidence="6">
    <location>
        <begin position="68"/>
        <end position="90"/>
    </location>
</feature>
<keyword evidence="3 6" id="KW-0812">Transmembrane</keyword>